<dbReference type="PANTHER" id="PTHR24171:SF8">
    <property type="entry name" value="BRCA1-ASSOCIATED RING DOMAIN PROTEIN 1"/>
    <property type="match status" value="1"/>
</dbReference>
<feature type="repeat" description="ANK" evidence="3">
    <location>
        <begin position="76"/>
        <end position="108"/>
    </location>
</feature>
<keyword evidence="1" id="KW-0677">Repeat</keyword>
<evidence type="ECO:0000256" key="2">
    <source>
        <dbReference type="ARBA" id="ARBA00023043"/>
    </source>
</evidence>
<dbReference type="SMART" id="SM00248">
    <property type="entry name" value="ANK"/>
    <property type="match status" value="4"/>
</dbReference>
<accession>A0A1C6RV08</accession>
<dbReference type="EMBL" id="FMHW01000002">
    <property type="protein sequence ID" value="SCL21033.1"/>
    <property type="molecule type" value="Genomic_DNA"/>
</dbReference>
<proteinExistence type="predicted"/>
<keyword evidence="2 3" id="KW-0040">ANK repeat</keyword>
<feature type="repeat" description="ANK" evidence="3">
    <location>
        <begin position="41"/>
        <end position="73"/>
    </location>
</feature>
<dbReference type="InterPro" id="IPR036770">
    <property type="entry name" value="Ankyrin_rpt-contain_sf"/>
</dbReference>
<dbReference type="SUPFAM" id="SSF48403">
    <property type="entry name" value="Ankyrin repeat"/>
    <property type="match status" value="1"/>
</dbReference>
<dbReference type="PROSITE" id="PS50088">
    <property type="entry name" value="ANK_REPEAT"/>
    <property type="match status" value="2"/>
</dbReference>
<dbReference type="GO" id="GO:0004842">
    <property type="term" value="F:ubiquitin-protein transferase activity"/>
    <property type="evidence" value="ECO:0007669"/>
    <property type="project" value="TreeGrafter"/>
</dbReference>
<dbReference type="AlphaFoldDB" id="A0A1C6RV08"/>
<gene>
    <name evidence="4" type="ORF">GA0074692_1064</name>
</gene>
<dbReference type="InterPro" id="IPR002110">
    <property type="entry name" value="Ankyrin_rpt"/>
</dbReference>
<evidence type="ECO:0000313" key="4">
    <source>
        <dbReference type="EMBL" id="SCL21033.1"/>
    </source>
</evidence>
<reference evidence="5" key="1">
    <citation type="submission" date="2016-06" db="EMBL/GenBank/DDBJ databases">
        <authorList>
            <person name="Varghese N."/>
            <person name="Submissions Spin"/>
        </authorList>
    </citation>
    <scope>NUCLEOTIDE SEQUENCE [LARGE SCALE GENOMIC DNA]</scope>
    <source>
        <strain evidence="5">DSM 43817</strain>
    </source>
</reference>
<dbReference type="Gene3D" id="1.25.40.20">
    <property type="entry name" value="Ankyrin repeat-containing domain"/>
    <property type="match status" value="1"/>
</dbReference>
<dbReference type="Proteomes" id="UP000198959">
    <property type="component" value="Unassembled WGS sequence"/>
</dbReference>
<evidence type="ECO:0000313" key="5">
    <source>
        <dbReference type="Proteomes" id="UP000198959"/>
    </source>
</evidence>
<dbReference type="STRING" id="145854.GA0074692_1064"/>
<keyword evidence="5" id="KW-1185">Reference proteome</keyword>
<dbReference type="PANTHER" id="PTHR24171">
    <property type="entry name" value="ANKYRIN REPEAT DOMAIN-CONTAINING PROTEIN 39-RELATED"/>
    <property type="match status" value="1"/>
</dbReference>
<protein>
    <submittedName>
        <fullName evidence="4">Ankyrin repeat-containing protein</fullName>
    </submittedName>
</protein>
<dbReference type="Pfam" id="PF12796">
    <property type="entry name" value="Ank_2"/>
    <property type="match status" value="1"/>
</dbReference>
<dbReference type="RefSeq" id="WP_176738309.1">
    <property type="nucleotide sequence ID" value="NZ_FMHW01000002.1"/>
</dbReference>
<organism evidence="4 5">
    <name type="scientific">Micromonospora pallida</name>
    <dbReference type="NCBI Taxonomy" id="145854"/>
    <lineage>
        <taxon>Bacteria</taxon>
        <taxon>Bacillati</taxon>
        <taxon>Actinomycetota</taxon>
        <taxon>Actinomycetes</taxon>
        <taxon>Micromonosporales</taxon>
        <taxon>Micromonosporaceae</taxon>
        <taxon>Micromonospora</taxon>
    </lineage>
</organism>
<evidence type="ECO:0000256" key="1">
    <source>
        <dbReference type="ARBA" id="ARBA00022737"/>
    </source>
</evidence>
<dbReference type="PROSITE" id="PS50297">
    <property type="entry name" value="ANK_REP_REGION"/>
    <property type="match status" value="2"/>
</dbReference>
<name>A0A1C6RV08_9ACTN</name>
<dbReference type="GO" id="GO:0085020">
    <property type="term" value="P:protein K6-linked ubiquitination"/>
    <property type="evidence" value="ECO:0007669"/>
    <property type="project" value="TreeGrafter"/>
</dbReference>
<sequence length="144" mass="15184">MNVRQRKKLTSRLMAALLRDDLPAALTFVRAGADPNAAGRDGTTPLYLASVQNVPVVVRILLTAGADPNVESGHGDEGTPLTGAAAWGHVDVVRELLAHGADPNLREDHGSGLSPLDWAVRGGHSETEALLVAAGATCRWQTHR</sequence>
<evidence type="ECO:0000256" key="3">
    <source>
        <dbReference type="PROSITE-ProRule" id="PRU00023"/>
    </source>
</evidence>